<dbReference type="RefSeq" id="WP_131977382.1">
    <property type="nucleotide sequence ID" value="NZ_SMKL01000001.1"/>
</dbReference>
<keyword evidence="2" id="KW-1185">Reference proteome</keyword>
<dbReference type="AlphaFoldDB" id="A0A4R4S3R3"/>
<comment type="caution">
    <text evidence="1">The sequence shown here is derived from an EMBL/GenBank/DDBJ whole genome shotgun (WGS) entry which is preliminary data.</text>
</comment>
<dbReference type="OrthoDB" id="9964955at2"/>
<proteinExistence type="predicted"/>
<gene>
    <name evidence="1" type="ORF">E1212_00285</name>
</gene>
<accession>A0A4R4S3R3</accession>
<evidence type="ECO:0000313" key="1">
    <source>
        <dbReference type="EMBL" id="TDC56936.1"/>
    </source>
</evidence>
<dbReference type="Proteomes" id="UP000295621">
    <property type="component" value="Unassembled WGS sequence"/>
</dbReference>
<name>A0A4R4S3R3_9ACTN</name>
<organism evidence="1 2">
    <name type="scientific">Jiangella ureilytica</name>
    <dbReference type="NCBI Taxonomy" id="2530374"/>
    <lineage>
        <taxon>Bacteria</taxon>
        <taxon>Bacillati</taxon>
        <taxon>Actinomycetota</taxon>
        <taxon>Actinomycetes</taxon>
        <taxon>Jiangellales</taxon>
        <taxon>Jiangellaceae</taxon>
        <taxon>Jiangella</taxon>
    </lineage>
</organism>
<sequence length="71" mass="8027">MFVDPSIHYDPHAERRNAAAALRTRRALVRSRRLHRWAERSARLAILLDRRAGDGRPALNLSAVNRLSSAA</sequence>
<dbReference type="EMBL" id="SMKL01000001">
    <property type="protein sequence ID" value="TDC56936.1"/>
    <property type="molecule type" value="Genomic_DNA"/>
</dbReference>
<evidence type="ECO:0000313" key="2">
    <source>
        <dbReference type="Proteomes" id="UP000295621"/>
    </source>
</evidence>
<reference evidence="1 2" key="1">
    <citation type="submission" date="2019-02" db="EMBL/GenBank/DDBJ databases">
        <title>Draft genome sequences of novel Actinobacteria.</title>
        <authorList>
            <person name="Sahin N."/>
            <person name="Ay H."/>
            <person name="Saygin H."/>
        </authorList>
    </citation>
    <scope>NUCLEOTIDE SEQUENCE [LARGE SCALE GENOMIC DNA]</scope>
    <source>
        <strain evidence="1 2">KC603</strain>
    </source>
</reference>
<protein>
    <submittedName>
        <fullName evidence="1">Uncharacterized protein</fullName>
    </submittedName>
</protein>